<keyword evidence="9" id="KW-1185">Reference proteome</keyword>
<dbReference type="EMBL" id="KB469298">
    <property type="protein sequence ID" value="EPQ57721.1"/>
    <property type="molecule type" value="Genomic_DNA"/>
</dbReference>
<evidence type="ECO:0000256" key="1">
    <source>
        <dbReference type="ARBA" id="ARBA00022527"/>
    </source>
</evidence>
<sequence>MLRWVRRLSTTGTSLSRVPSSNGRPLLETTKKVEEEKFPWYDQNTYYPVRIGQTFQSRYHILSKLGYGTSATVWLARDSLENKYVVIKVCTSNYPSVPREKAAFQRLRPLRKSSVVQQCWENFAVRGAEGNVHECFVLQPLCPNLAHFGEHVAHRWEDLKSFRTMARSIFEALKLLHTEAHLIHCDLRPENFLLSTATDTVFRAMEEHEASDPSPCKIDGDRVVHTTPYAMIPDDVTGIVLTDLGEARPGNTSTPYYDDIEPFPYRAPEIIFCVPFSYPVDVWNAAVMLWHMFERKPLFHPYTSKGEEVDLFHLRQMVHVIGLPPSSLLERSADREFIHQRYFDRNGQWIAMIPLNSNITLEMREQRLEGDEKAEFLRFMRRCLQWEPEKRATAAELCNDPWLNPT</sequence>
<dbReference type="Pfam" id="PF00069">
    <property type="entry name" value="Pkinase"/>
    <property type="match status" value="1"/>
</dbReference>
<dbReference type="GO" id="GO:0005634">
    <property type="term" value="C:nucleus"/>
    <property type="evidence" value="ECO:0007669"/>
    <property type="project" value="TreeGrafter"/>
</dbReference>
<dbReference type="GO" id="GO:0004674">
    <property type="term" value="F:protein serine/threonine kinase activity"/>
    <property type="evidence" value="ECO:0007669"/>
    <property type="project" value="UniProtKB-KW"/>
</dbReference>
<dbReference type="Proteomes" id="UP000030669">
    <property type="component" value="Unassembled WGS sequence"/>
</dbReference>
<dbReference type="InterPro" id="IPR008266">
    <property type="entry name" value="Tyr_kinase_AS"/>
</dbReference>
<dbReference type="RefSeq" id="XP_007862963.1">
    <property type="nucleotide sequence ID" value="XM_007864772.1"/>
</dbReference>
<keyword evidence="1" id="KW-0723">Serine/threonine-protein kinase</keyword>
<evidence type="ECO:0000256" key="6">
    <source>
        <dbReference type="PROSITE-ProRule" id="PRU10141"/>
    </source>
</evidence>
<feature type="binding site" evidence="6">
    <location>
        <position position="88"/>
    </location>
    <ligand>
        <name>ATP</name>
        <dbReference type="ChEBI" id="CHEBI:30616"/>
    </ligand>
</feature>
<dbReference type="InterPro" id="IPR011009">
    <property type="entry name" value="Kinase-like_dom_sf"/>
</dbReference>
<name>S7QCX5_GLOTA</name>
<proteinExistence type="predicted"/>
<dbReference type="GO" id="GO:0005524">
    <property type="term" value="F:ATP binding"/>
    <property type="evidence" value="ECO:0007669"/>
    <property type="project" value="UniProtKB-UniRule"/>
</dbReference>
<dbReference type="InterPro" id="IPR000719">
    <property type="entry name" value="Prot_kinase_dom"/>
</dbReference>
<evidence type="ECO:0000256" key="3">
    <source>
        <dbReference type="ARBA" id="ARBA00022741"/>
    </source>
</evidence>
<dbReference type="SMART" id="SM00220">
    <property type="entry name" value="S_TKc"/>
    <property type="match status" value="1"/>
</dbReference>
<accession>S7QCX5</accession>
<evidence type="ECO:0000313" key="9">
    <source>
        <dbReference type="Proteomes" id="UP000030669"/>
    </source>
</evidence>
<dbReference type="OMA" id="ETLPWYS"/>
<keyword evidence="4 8" id="KW-0418">Kinase</keyword>
<dbReference type="eggNOG" id="KOG1290">
    <property type="taxonomic scope" value="Eukaryota"/>
</dbReference>
<dbReference type="OrthoDB" id="5979581at2759"/>
<dbReference type="PANTHER" id="PTHR45646:SF11">
    <property type="entry name" value="SERINE_THREONINE-PROTEIN KINASE DOA"/>
    <property type="match status" value="1"/>
</dbReference>
<protein>
    <submittedName>
        <fullName evidence="8">Kinase-like protein</fullName>
    </submittedName>
</protein>
<reference evidence="8 9" key="1">
    <citation type="journal article" date="2012" name="Science">
        <title>The Paleozoic origin of enzymatic lignin decomposition reconstructed from 31 fungal genomes.</title>
        <authorList>
            <person name="Floudas D."/>
            <person name="Binder M."/>
            <person name="Riley R."/>
            <person name="Barry K."/>
            <person name="Blanchette R.A."/>
            <person name="Henrissat B."/>
            <person name="Martinez A.T."/>
            <person name="Otillar R."/>
            <person name="Spatafora J.W."/>
            <person name="Yadav J.S."/>
            <person name="Aerts A."/>
            <person name="Benoit I."/>
            <person name="Boyd A."/>
            <person name="Carlson A."/>
            <person name="Copeland A."/>
            <person name="Coutinho P.M."/>
            <person name="de Vries R.P."/>
            <person name="Ferreira P."/>
            <person name="Findley K."/>
            <person name="Foster B."/>
            <person name="Gaskell J."/>
            <person name="Glotzer D."/>
            <person name="Gorecki P."/>
            <person name="Heitman J."/>
            <person name="Hesse C."/>
            <person name="Hori C."/>
            <person name="Igarashi K."/>
            <person name="Jurgens J.A."/>
            <person name="Kallen N."/>
            <person name="Kersten P."/>
            <person name="Kohler A."/>
            <person name="Kuees U."/>
            <person name="Kumar T.K.A."/>
            <person name="Kuo A."/>
            <person name="LaButti K."/>
            <person name="Larrondo L.F."/>
            <person name="Lindquist E."/>
            <person name="Ling A."/>
            <person name="Lombard V."/>
            <person name="Lucas S."/>
            <person name="Lundell T."/>
            <person name="Martin R."/>
            <person name="McLaughlin D.J."/>
            <person name="Morgenstern I."/>
            <person name="Morin E."/>
            <person name="Murat C."/>
            <person name="Nagy L.G."/>
            <person name="Nolan M."/>
            <person name="Ohm R.A."/>
            <person name="Patyshakuliyeva A."/>
            <person name="Rokas A."/>
            <person name="Ruiz-Duenas F.J."/>
            <person name="Sabat G."/>
            <person name="Salamov A."/>
            <person name="Samejima M."/>
            <person name="Schmutz J."/>
            <person name="Slot J.C."/>
            <person name="St John F."/>
            <person name="Stenlid J."/>
            <person name="Sun H."/>
            <person name="Sun S."/>
            <person name="Syed K."/>
            <person name="Tsang A."/>
            <person name="Wiebenga A."/>
            <person name="Young D."/>
            <person name="Pisabarro A."/>
            <person name="Eastwood D.C."/>
            <person name="Martin F."/>
            <person name="Cullen D."/>
            <person name="Grigoriev I.V."/>
            <person name="Hibbett D.S."/>
        </authorList>
    </citation>
    <scope>NUCLEOTIDE SEQUENCE [LARGE SCALE GENOMIC DNA]</scope>
    <source>
        <strain evidence="8 9">ATCC 11539</strain>
    </source>
</reference>
<evidence type="ECO:0000259" key="7">
    <source>
        <dbReference type="PROSITE" id="PS50011"/>
    </source>
</evidence>
<feature type="domain" description="Protein kinase" evidence="7">
    <location>
        <begin position="59"/>
        <end position="403"/>
    </location>
</feature>
<dbReference type="SUPFAM" id="SSF56112">
    <property type="entry name" value="Protein kinase-like (PK-like)"/>
    <property type="match status" value="1"/>
</dbReference>
<dbReference type="PROSITE" id="PS00109">
    <property type="entry name" value="PROTEIN_KINASE_TYR"/>
    <property type="match status" value="1"/>
</dbReference>
<evidence type="ECO:0000256" key="2">
    <source>
        <dbReference type="ARBA" id="ARBA00022679"/>
    </source>
</evidence>
<organism evidence="8 9">
    <name type="scientific">Gloeophyllum trabeum (strain ATCC 11539 / FP-39264 / Madison 617)</name>
    <name type="common">Brown rot fungus</name>
    <dbReference type="NCBI Taxonomy" id="670483"/>
    <lineage>
        <taxon>Eukaryota</taxon>
        <taxon>Fungi</taxon>
        <taxon>Dikarya</taxon>
        <taxon>Basidiomycota</taxon>
        <taxon>Agaricomycotina</taxon>
        <taxon>Agaricomycetes</taxon>
        <taxon>Gloeophyllales</taxon>
        <taxon>Gloeophyllaceae</taxon>
        <taxon>Gloeophyllum</taxon>
    </lineage>
</organism>
<dbReference type="PANTHER" id="PTHR45646">
    <property type="entry name" value="SERINE/THREONINE-PROTEIN KINASE DOA-RELATED"/>
    <property type="match status" value="1"/>
</dbReference>
<dbReference type="PROSITE" id="PS00107">
    <property type="entry name" value="PROTEIN_KINASE_ATP"/>
    <property type="match status" value="1"/>
</dbReference>
<dbReference type="Gene3D" id="3.30.200.20">
    <property type="entry name" value="Phosphorylase Kinase, domain 1"/>
    <property type="match status" value="1"/>
</dbReference>
<keyword evidence="5 6" id="KW-0067">ATP-binding</keyword>
<dbReference type="InterPro" id="IPR017441">
    <property type="entry name" value="Protein_kinase_ATP_BS"/>
</dbReference>
<dbReference type="KEGG" id="gtr:GLOTRDRAFT_37218"/>
<evidence type="ECO:0000256" key="4">
    <source>
        <dbReference type="ARBA" id="ARBA00022777"/>
    </source>
</evidence>
<dbReference type="AlphaFoldDB" id="S7QCX5"/>
<dbReference type="GeneID" id="19305762"/>
<dbReference type="Gene3D" id="1.10.510.10">
    <property type="entry name" value="Transferase(Phosphotransferase) domain 1"/>
    <property type="match status" value="1"/>
</dbReference>
<evidence type="ECO:0000256" key="5">
    <source>
        <dbReference type="ARBA" id="ARBA00022840"/>
    </source>
</evidence>
<dbReference type="HOGENOM" id="CLU_000288_81_1_1"/>
<keyword evidence="3 6" id="KW-0547">Nucleotide-binding</keyword>
<evidence type="ECO:0000313" key="8">
    <source>
        <dbReference type="EMBL" id="EPQ57721.1"/>
    </source>
</evidence>
<keyword evidence="2" id="KW-0808">Transferase</keyword>
<dbReference type="PROSITE" id="PS50011">
    <property type="entry name" value="PROTEIN_KINASE_DOM"/>
    <property type="match status" value="1"/>
</dbReference>
<gene>
    <name evidence="8" type="ORF">GLOTRDRAFT_37218</name>
</gene>
<dbReference type="InterPro" id="IPR051175">
    <property type="entry name" value="CLK_kinases"/>
</dbReference>
<dbReference type="STRING" id="670483.S7QCX5"/>
<dbReference type="GO" id="GO:0043484">
    <property type="term" value="P:regulation of RNA splicing"/>
    <property type="evidence" value="ECO:0007669"/>
    <property type="project" value="TreeGrafter"/>
</dbReference>